<dbReference type="GO" id="GO:0005506">
    <property type="term" value="F:iron ion binding"/>
    <property type="evidence" value="ECO:0007669"/>
    <property type="project" value="UniProtKB-UniRule"/>
</dbReference>
<feature type="transmembrane region" description="Helical" evidence="11">
    <location>
        <begin position="38"/>
        <end position="61"/>
    </location>
</feature>
<dbReference type="Proteomes" id="UP000242520">
    <property type="component" value="Unassembled WGS sequence"/>
</dbReference>
<keyword evidence="3" id="KW-1003">Cell membrane</keyword>
<evidence type="ECO:0000256" key="5">
    <source>
        <dbReference type="ARBA" id="ARBA00022723"/>
    </source>
</evidence>
<dbReference type="GO" id="GO:0009055">
    <property type="term" value="F:electron transfer activity"/>
    <property type="evidence" value="ECO:0007669"/>
    <property type="project" value="UniProtKB-UniRule"/>
</dbReference>
<dbReference type="Pfam" id="PF13370">
    <property type="entry name" value="Fer4_13"/>
    <property type="match status" value="1"/>
</dbReference>
<evidence type="ECO:0000256" key="10">
    <source>
        <dbReference type="RuleBase" id="RU368020"/>
    </source>
</evidence>
<evidence type="ECO:0000313" key="14">
    <source>
        <dbReference type="Proteomes" id="UP000242520"/>
    </source>
</evidence>
<evidence type="ECO:0000256" key="8">
    <source>
        <dbReference type="ARBA" id="ARBA00023014"/>
    </source>
</evidence>
<dbReference type="GO" id="GO:0005886">
    <property type="term" value="C:plasma membrane"/>
    <property type="evidence" value="ECO:0007669"/>
    <property type="project" value="UniProtKB-SubCell"/>
</dbReference>
<dbReference type="OrthoDB" id="9798408at2"/>
<feature type="transmembrane region" description="Helical" evidence="11">
    <location>
        <begin position="81"/>
        <end position="104"/>
    </location>
</feature>
<evidence type="ECO:0000313" key="13">
    <source>
        <dbReference type="EMBL" id="SHG94134.1"/>
    </source>
</evidence>
<keyword evidence="7 10" id="KW-0408">Iron</keyword>
<evidence type="ECO:0000256" key="4">
    <source>
        <dbReference type="ARBA" id="ARBA00022692"/>
    </source>
</evidence>
<gene>
    <name evidence="13" type="ORF">SAMN02744040_00270</name>
</gene>
<dbReference type="RefSeq" id="WP_072723069.1">
    <property type="nucleotide sequence ID" value="NZ_FQXH01000005.1"/>
</dbReference>
<keyword evidence="4 11" id="KW-0812">Transmembrane</keyword>
<dbReference type="SUPFAM" id="SSF54862">
    <property type="entry name" value="4Fe-4S ferredoxins"/>
    <property type="match status" value="1"/>
</dbReference>
<dbReference type="InterPro" id="IPR001080">
    <property type="entry name" value="3Fe4S_ferredoxin"/>
</dbReference>
<keyword evidence="10" id="KW-0813">Transport</keyword>
<dbReference type="InterPro" id="IPR017896">
    <property type="entry name" value="4Fe4S_Fe-S-bd"/>
</dbReference>
<comment type="function">
    <text evidence="10">Ferredoxins are iron-sulfur proteins that transfer electrons in a wide variety of metabolic reactions.</text>
</comment>
<keyword evidence="6 11" id="KW-1133">Transmembrane helix</keyword>
<keyword evidence="10" id="KW-0249">Electron transport</keyword>
<comment type="subcellular location">
    <subcellularLocation>
        <location evidence="1">Cell membrane</location>
        <topology evidence="1">Multi-pass membrane protein</topology>
    </subcellularLocation>
</comment>
<keyword evidence="14" id="KW-1185">Reference proteome</keyword>
<name>A0A1M5NX18_9FIRM</name>
<evidence type="ECO:0000256" key="11">
    <source>
        <dbReference type="SAM" id="Phobius"/>
    </source>
</evidence>
<organism evidence="13 14">
    <name type="scientific">Tepidibacter thalassicus DSM 15285</name>
    <dbReference type="NCBI Taxonomy" id="1123350"/>
    <lineage>
        <taxon>Bacteria</taxon>
        <taxon>Bacillati</taxon>
        <taxon>Bacillota</taxon>
        <taxon>Clostridia</taxon>
        <taxon>Peptostreptococcales</taxon>
        <taxon>Peptostreptococcaceae</taxon>
        <taxon>Tepidibacter</taxon>
    </lineage>
</organism>
<dbReference type="EMBL" id="FQXH01000005">
    <property type="protein sequence ID" value="SHG94134.1"/>
    <property type="molecule type" value="Genomic_DNA"/>
</dbReference>
<accession>A0A1M5NX18</accession>
<evidence type="ECO:0000256" key="6">
    <source>
        <dbReference type="ARBA" id="ARBA00022989"/>
    </source>
</evidence>
<dbReference type="GO" id="GO:0051536">
    <property type="term" value="F:iron-sulfur cluster binding"/>
    <property type="evidence" value="ECO:0007669"/>
    <property type="project" value="UniProtKB-KW"/>
</dbReference>
<feature type="transmembrane region" description="Helical" evidence="11">
    <location>
        <begin position="9"/>
        <end position="26"/>
    </location>
</feature>
<dbReference type="InterPro" id="IPR005524">
    <property type="entry name" value="DUF318"/>
</dbReference>
<evidence type="ECO:0000256" key="1">
    <source>
        <dbReference type="ARBA" id="ARBA00004651"/>
    </source>
</evidence>
<proteinExistence type="inferred from homology"/>
<dbReference type="STRING" id="1123350.SAMN02744040_00270"/>
<feature type="transmembrane region" description="Helical" evidence="11">
    <location>
        <begin position="141"/>
        <end position="162"/>
    </location>
</feature>
<dbReference type="Gene3D" id="3.30.70.20">
    <property type="match status" value="1"/>
</dbReference>
<dbReference type="PRINTS" id="PR00352">
    <property type="entry name" value="3FE4SFRDOXIN"/>
</dbReference>
<protein>
    <recommendedName>
        <fullName evidence="10">Ferredoxin</fullName>
    </recommendedName>
</protein>
<feature type="domain" description="4Fe-4S ferredoxin-type" evidence="12">
    <location>
        <begin position="176"/>
        <end position="204"/>
    </location>
</feature>
<evidence type="ECO:0000256" key="2">
    <source>
        <dbReference type="ARBA" id="ARBA00006386"/>
    </source>
</evidence>
<keyword evidence="5 10" id="KW-0479">Metal-binding</keyword>
<feature type="transmembrane region" description="Helical" evidence="11">
    <location>
        <begin position="110"/>
        <end position="129"/>
    </location>
</feature>
<reference evidence="14" key="1">
    <citation type="submission" date="2016-11" db="EMBL/GenBank/DDBJ databases">
        <authorList>
            <person name="Varghese N."/>
            <person name="Submissions S."/>
        </authorList>
    </citation>
    <scope>NUCLEOTIDE SEQUENCE [LARGE SCALE GENOMIC DNA]</scope>
    <source>
        <strain evidence="14">DSM 15285</strain>
    </source>
</reference>
<keyword evidence="9 11" id="KW-0472">Membrane</keyword>
<sequence length="234" mass="26313">MKQIIRKNKTLIIAIIGYIALFLYNTELGLKALNESKYYFVEMIKILPAVFVLTSLIQTWVPTEVIMKNFGNKSGIKGKALSFAIGSLSAGPIYAAFPVCRTLIDKGASVENIIIILSSWAVVKVPMLINEAKFMGVKYMCIRWIFTIIAIFLMAQIMKLWIKESEIKEKEVLNFDMVVVNEDICIGCGSCARKFPEIYKMKNGKAIVIDNITEKVSKEEIEKSKKSCPVHAIS</sequence>
<evidence type="ECO:0000259" key="12">
    <source>
        <dbReference type="PROSITE" id="PS51379"/>
    </source>
</evidence>
<dbReference type="Pfam" id="PF03773">
    <property type="entry name" value="ArsP_1"/>
    <property type="match status" value="1"/>
</dbReference>
<dbReference type="PROSITE" id="PS51379">
    <property type="entry name" value="4FE4S_FER_2"/>
    <property type="match status" value="1"/>
</dbReference>
<evidence type="ECO:0000256" key="7">
    <source>
        <dbReference type="ARBA" id="ARBA00023004"/>
    </source>
</evidence>
<keyword evidence="8 10" id="KW-0411">Iron-sulfur</keyword>
<dbReference type="AlphaFoldDB" id="A0A1M5NX18"/>
<comment type="similarity">
    <text evidence="2">Belongs to the UPF0718 family.</text>
</comment>
<evidence type="ECO:0000256" key="3">
    <source>
        <dbReference type="ARBA" id="ARBA00022475"/>
    </source>
</evidence>
<evidence type="ECO:0000256" key="9">
    <source>
        <dbReference type="ARBA" id="ARBA00023136"/>
    </source>
</evidence>